<organism evidence="2 3">
    <name type="scientific">Suillus subaureus</name>
    <dbReference type="NCBI Taxonomy" id="48587"/>
    <lineage>
        <taxon>Eukaryota</taxon>
        <taxon>Fungi</taxon>
        <taxon>Dikarya</taxon>
        <taxon>Basidiomycota</taxon>
        <taxon>Agaricomycotina</taxon>
        <taxon>Agaricomycetes</taxon>
        <taxon>Agaricomycetidae</taxon>
        <taxon>Boletales</taxon>
        <taxon>Suillineae</taxon>
        <taxon>Suillaceae</taxon>
        <taxon>Suillus</taxon>
    </lineage>
</organism>
<dbReference type="GeneID" id="64636209"/>
<protein>
    <submittedName>
        <fullName evidence="2">Uncharacterized protein</fullName>
    </submittedName>
</protein>
<feature type="compositionally biased region" description="Polar residues" evidence="1">
    <location>
        <begin position="161"/>
        <end position="176"/>
    </location>
</feature>
<feature type="region of interest" description="Disordered" evidence="1">
    <location>
        <begin position="1"/>
        <end position="21"/>
    </location>
</feature>
<feature type="compositionally biased region" description="Basic and acidic residues" evidence="1">
    <location>
        <begin position="222"/>
        <end position="235"/>
    </location>
</feature>
<feature type="region of interest" description="Disordered" evidence="1">
    <location>
        <begin position="307"/>
        <end position="333"/>
    </location>
</feature>
<proteinExistence type="predicted"/>
<feature type="region of interest" description="Disordered" evidence="1">
    <location>
        <begin position="153"/>
        <end position="191"/>
    </location>
</feature>
<comment type="caution">
    <text evidence="2">The sequence shown here is derived from an EMBL/GenBank/DDBJ whole genome shotgun (WGS) entry which is preliminary data.</text>
</comment>
<gene>
    <name evidence="2" type="ORF">BJ212DRAFT_1577305</name>
</gene>
<name>A0A9P7EAL3_9AGAM</name>
<keyword evidence="3" id="KW-1185">Reference proteome</keyword>
<feature type="region of interest" description="Disordered" evidence="1">
    <location>
        <begin position="222"/>
        <end position="252"/>
    </location>
</feature>
<dbReference type="RefSeq" id="XP_041192964.1">
    <property type="nucleotide sequence ID" value="XM_041342193.1"/>
</dbReference>
<evidence type="ECO:0000313" key="2">
    <source>
        <dbReference type="EMBL" id="KAG1816158.1"/>
    </source>
</evidence>
<accession>A0A9P7EAL3</accession>
<feature type="compositionally biased region" description="Polar residues" evidence="1">
    <location>
        <begin position="1"/>
        <end position="18"/>
    </location>
</feature>
<reference evidence="2" key="1">
    <citation type="journal article" date="2020" name="New Phytol.">
        <title>Comparative genomics reveals dynamic genome evolution in host specialist ectomycorrhizal fungi.</title>
        <authorList>
            <person name="Lofgren L.A."/>
            <person name="Nguyen N.H."/>
            <person name="Vilgalys R."/>
            <person name="Ruytinx J."/>
            <person name="Liao H.L."/>
            <person name="Branco S."/>
            <person name="Kuo A."/>
            <person name="LaButti K."/>
            <person name="Lipzen A."/>
            <person name="Andreopoulos W."/>
            <person name="Pangilinan J."/>
            <person name="Riley R."/>
            <person name="Hundley H."/>
            <person name="Na H."/>
            <person name="Barry K."/>
            <person name="Grigoriev I.V."/>
            <person name="Stajich J.E."/>
            <person name="Kennedy P.G."/>
        </authorList>
    </citation>
    <scope>NUCLEOTIDE SEQUENCE</scope>
    <source>
        <strain evidence="2">MN1</strain>
    </source>
</reference>
<feature type="compositionally biased region" description="Polar residues" evidence="1">
    <location>
        <begin position="317"/>
        <end position="326"/>
    </location>
</feature>
<feature type="region of interest" description="Disordered" evidence="1">
    <location>
        <begin position="44"/>
        <end position="85"/>
    </location>
</feature>
<dbReference type="AlphaFoldDB" id="A0A9P7EAL3"/>
<evidence type="ECO:0000256" key="1">
    <source>
        <dbReference type="SAM" id="MobiDB-lite"/>
    </source>
</evidence>
<evidence type="ECO:0000313" key="3">
    <source>
        <dbReference type="Proteomes" id="UP000807769"/>
    </source>
</evidence>
<dbReference type="Proteomes" id="UP000807769">
    <property type="component" value="Unassembled WGS sequence"/>
</dbReference>
<dbReference type="OrthoDB" id="10417563at2759"/>
<sequence length="333" mass="36295">MSGQSTAADPQQEKQVSASKLFDKEHQAQFKKMPSIIEHYAAHRGTPSNAESALVSGKRKSTTGPVQITRKTRKSSTVVKKDRVPSTSLRLRPVLKKVVSRRFGDDDDGEEEDRDVQKSKCVRINAVEEAKRKGEEAKKLKDREAIRHRSNSALSLGVASRRNSVGSVSSKGTKTSLVGKLRGTTTGTTRAHDSTLMAPTVSSLAKTSRLLVPSNFPVQVKDKGKEKGKEQKETDAVEQIVSSQTVPRSQGKIFSQPLLKPSEPRMSLAAAAVMFDTAKPPILPRPKVMLGQWPHISKGAIMKLAAQHEVQDADTSDIPQPQTSGEDGSRMVM</sequence>
<dbReference type="EMBL" id="JABBWG010000017">
    <property type="protein sequence ID" value="KAG1816158.1"/>
    <property type="molecule type" value="Genomic_DNA"/>
</dbReference>